<keyword evidence="1" id="KW-1133">Transmembrane helix</keyword>
<name>A0AAE0MKA9_9PEZI</name>
<evidence type="ECO:0000313" key="3">
    <source>
        <dbReference type="Proteomes" id="UP001286456"/>
    </source>
</evidence>
<sequence length="189" mass="20634">MFSGRHGGARTNVSSSKSRGAIASWPATYSGLMASEIVHYNRAALDTGLVGYSFVTTHPTIAAWRWSRRLELCHCARGEPSVLSSVPATGSHGRRDLALSFWSNTDVPRTVSGSAEKCPACGSQRSEHRARELSRCFAFLPSSAIFLVAFFWPAARGQAKLARPASHRCHGRFASQFPSPRQASPRNMR</sequence>
<feature type="transmembrane region" description="Helical" evidence="1">
    <location>
        <begin position="136"/>
        <end position="155"/>
    </location>
</feature>
<organism evidence="2 3">
    <name type="scientific">Cercophora scortea</name>
    <dbReference type="NCBI Taxonomy" id="314031"/>
    <lineage>
        <taxon>Eukaryota</taxon>
        <taxon>Fungi</taxon>
        <taxon>Dikarya</taxon>
        <taxon>Ascomycota</taxon>
        <taxon>Pezizomycotina</taxon>
        <taxon>Sordariomycetes</taxon>
        <taxon>Sordariomycetidae</taxon>
        <taxon>Sordariales</taxon>
        <taxon>Lasiosphaeriaceae</taxon>
        <taxon>Cercophora</taxon>
    </lineage>
</organism>
<keyword evidence="1" id="KW-0472">Membrane</keyword>
<reference evidence="2" key="2">
    <citation type="submission" date="2023-06" db="EMBL/GenBank/DDBJ databases">
        <authorList>
            <consortium name="Lawrence Berkeley National Laboratory"/>
            <person name="Haridas S."/>
            <person name="Hensen N."/>
            <person name="Bonometti L."/>
            <person name="Westerberg I."/>
            <person name="Brannstrom I.O."/>
            <person name="Guillou S."/>
            <person name="Cros-Aarteil S."/>
            <person name="Calhoun S."/>
            <person name="Kuo A."/>
            <person name="Mondo S."/>
            <person name="Pangilinan J."/>
            <person name="Riley R."/>
            <person name="Labutti K."/>
            <person name="Andreopoulos B."/>
            <person name="Lipzen A."/>
            <person name="Chen C."/>
            <person name="Yanf M."/>
            <person name="Daum C."/>
            <person name="Ng V."/>
            <person name="Clum A."/>
            <person name="Steindorff A."/>
            <person name="Ohm R."/>
            <person name="Martin F."/>
            <person name="Silar P."/>
            <person name="Natvig D."/>
            <person name="Lalanne C."/>
            <person name="Gautier V."/>
            <person name="Ament-Velasquez S.L."/>
            <person name="Kruys A."/>
            <person name="Hutchinson M.I."/>
            <person name="Powell A.J."/>
            <person name="Barry K."/>
            <person name="Miller A.N."/>
            <person name="Grigoriev I.V."/>
            <person name="Debuchy R."/>
            <person name="Gladieux P."/>
            <person name="Thoren M.H."/>
            <person name="Johannesson H."/>
        </authorList>
    </citation>
    <scope>NUCLEOTIDE SEQUENCE</scope>
    <source>
        <strain evidence="2">SMH4131-1</strain>
    </source>
</reference>
<dbReference type="AlphaFoldDB" id="A0AAE0MKA9"/>
<reference evidence="2" key="1">
    <citation type="journal article" date="2023" name="Mol. Phylogenet. Evol.">
        <title>Genome-scale phylogeny and comparative genomics of the fungal order Sordariales.</title>
        <authorList>
            <person name="Hensen N."/>
            <person name="Bonometti L."/>
            <person name="Westerberg I."/>
            <person name="Brannstrom I.O."/>
            <person name="Guillou S."/>
            <person name="Cros-Aarteil S."/>
            <person name="Calhoun S."/>
            <person name="Haridas S."/>
            <person name="Kuo A."/>
            <person name="Mondo S."/>
            <person name="Pangilinan J."/>
            <person name="Riley R."/>
            <person name="LaButti K."/>
            <person name="Andreopoulos B."/>
            <person name="Lipzen A."/>
            <person name="Chen C."/>
            <person name="Yan M."/>
            <person name="Daum C."/>
            <person name="Ng V."/>
            <person name="Clum A."/>
            <person name="Steindorff A."/>
            <person name="Ohm R.A."/>
            <person name="Martin F."/>
            <person name="Silar P."/>
            <person name="Natvig D.O."/>
            <person name="Lalanne C."/>
            <person name="Gautier V."/>
            <person name="Ament-Velasquez S.L."/>
            <person name="Kruys A."/>
            <person name="Hutchinson M.I."/>
            <person name="Powell A.J."/>
            <person name="Barry K."/>
            <person name="Miller A.N."/>
            <person name="Grigoriev I.V."/>
            <person name="Debuchy R."/>
            <person name="Gladieux P."/>
            <person name="Hiltunen Thoren M."/>
            <person name="Johannesson H."/>
        </authorList>
    </citation>
    <scope>NUCLEOTIDE SEQUENCE</scope>
    <source>
        <strain evidence="2">SMH4131-1</strain>
    </source>
</reference>
<protein>
    <submittedName>
        <fullName evidence="2">Uncharacterized protein</fullName>
    </submittedName>
</protein>
<accession>A0AAE0MKA9</accession>
<dbReference type="EMBL" id="JAUEPO010000001">
    <property type="protein sequence ID" value="KAK3335612.1"/>
    <property type="molecule type" value="Genomic_DNA"/>
</dbReference>
<dbReference type="Proteomes" id="UP001286456">
    <property type="component" value="Unassembled WGS sequence"/>
</dbReference>
<evidence type="ECO:0000256" key="1">
    <source>
        <dbReference type="SAM" id="Phobius"/>
    </source>
</evidence>
<comment type="caution">
    <text evidence="2">The sequence shown here is derived from an EMBL/GenBank/DDBJ whole genome shotgun (WGS) entry which is preliminary data.</text>
</comment>
<proteinExistence type="predicted"/>
<evidence type="ECO:0000313" key="2">
    <source>
        <dbReference type="EMBL" id="KAK3335612.1"/>
    </source>
</evidence>
<keyword evidence="1" id="KW-0812">Transmembrane</keyword>
<keyword evidence="3" id="KW-1185">Reference proteome</keyword>
<gene>
    <name evidence="2" type="ORF">B0T19DRAFT_13703</name>
</gene>